<dbReference type="RefSeq" id="WP_130286187.1">
    <property type="nucleotide sequence ID" value="NZ_SGXE01000001.1"/>
</dbReference>
<name>A0A4Q7PIT7_9FLAO</name>
<accession>A0A4Q7PIT7</accession>
<dbReference type="Proteomes" id="UP000292262">
    <property type="component" value="Unassembled WGS sequence"/>
</dbReference>
<gene>
    <name evidence="2" type="ORF">EV197_0966</name>
</gene>
<dbReference type="SUPFAM" id="SSF53300">
    <property type="entry name" value="vWA-like"/>
    <property type="match status" value="1"/>
</dbReference>
<dbReference type="Gene3D" id="3.40.50.410">
    <property type="entry name" value="von Willebrand factor, type A domain"/>
    <property type="match status" value="1"/>
</dbReference>
<dbReference type="Pfam" id="PF01882">
    <property type="entry name" value="DUF58"/>
    <property type="match status" value="1"/>
</dbReference>
<protein>
    <submittedName>
        <fullName evidence="2">Uncharacterized protein DUF58</fullName>
    </submittedName>
</protein>
<dbReference type="InterPro" id="IPR002881">
    <property type="entry name" value="DUF58"/>
</dbReference>
<dbReference type="InterPro" id="IPR036465">
    <property type="entry name" value="vWFA_dom_sf"/>
</dbReference>
<organism evidence="2 3">
    <name type="scientific">Aquimarina brevivitae</name>
    <dbReference type="NCBI Taxonomy" id="323412"/>
    <lineage>
        <taxon>Bacteria</taxon>
        <taxon>Pseudomonadati</taxon>
        <taxon>Bacteroidota</taxon>
        <taxon>Flavobacteriia</taxon>
        <taxon>Flavobacteriales</taxon>
        <taxon>Flavobacteriaceae</taxon>
        <taxon>Aquimarina</taxon>
    </lineage>
</organism>
<dbReference type="OrthoDB" id="9776116at2"/>
<dbReference type="EMBL" id="SGXE01000001">
    <property type="protein sequence ID" value="RZS99740.1"/>
    <property type="molecule type" value="Genomic_DNA"/>
</dbReference>
<dbReference type="PANTHER" id="PTHR33608">
    <property type="entry name" value="BLL2464 PROTEIN"/>
    <property type="match status" value="1"/>
</dbReference>
<keyword evidence="3" id="KW-1185">Reference proteome</keyword>
<dbReference type="PANTHER" id="PTHR33608:SF7">
    <property type="entry name" value="DUF58 DOMAIN-CONTAINING PROTEIN"/>
    <property type="match status" value="1"/>
</dbReference>
<evidence type="ECO:0000259" key="1">
    <source>
        <dbReference type="Pfam" id="PF01882"/>
    </source>
</evidence>
<proteinExistence type="predicted"/>
<feature type="domain" description="DUF58" evidence="1">
    <location>
        <begin position="47"/>
        <end position="266"/>
    </location>
</feature>
<evidence type="ECO:0000313" key="3">
    <source>
        <dbReference type="Proteomes" id="UP000292262"/>
    </source>
</evidence>
<sequence>MDIQKEINNTSGFINLEFLAKQVVEGFISGMHKSPFHGFSAEFAEHKVYNNGESTKHIDWKLFAKTDRLYTKRYEEETNLRCHIIIDNSSSMHYPKVKEHSITSLNKISFSVLASACLMQILKKQRDAIGLSIYSDGYDFYAPEKGSERHHQMLLDQLNKTLLKPKQSKTTETYKFLHQIAEKIHRRSLIFLFTDMFQASTSPDSLFEALRHLKYNKHDVILFHTYDSKKELHFDFDNTPKKFIDIETGEYINAYAANLKENYEKEITSFFNNLQLKCGQYGIKYVAADIHKNFNTILTTYIAERQKFAG</sequence>
<evidence type="ECO:0000313" key="2">
    <source>
        <dbReference type="EMBL" id="RZS99740.1"/>
    </source>
</evidence>
<dbReference type="AlphaFoldDB" id="A0A4Q7PIT7"/>
<comment type="caution">
    <text evidence="2">The sequence shown here is derived from an EMBL/GenBank/DDBJ whole genome shotgun (WGS) entry which is preliminary data.</text>
</comment>
<reference evidence="2 3" key="1">
    <citation type="submission" date="2019-02" db="EMBL/GenBank/DDBJ databases">
        <title>Genomic Encyclopedia of Type Strains, Phase IV (KMG-IV): sequencing the most valuable type-strain genomes for metagenomic binning, comparative biology and taxonomic classification.</title>
        <authorList>
            <person name="Goeker M."/>
        </authorList>
    </citation>
    <scope>NUCLEOTIDE SEQUENCE [LARGE SCALE GENOMIC DNA]</scope>
    <source>
        <strain evidence="2 3">DSM 17196</strain>
    </source>
</reference>